<keyword evidence="3" id="KW-0472">Membrane</keyword>
<feature type="signal peptide" evidence="4">
    <location>
        <begin position="1"/>
        <end position="29"/>
    </location>
</feature>
<keyword evidence="4" id="KW-0732">Signal</keyword>
<dbReference type="InterPro" id="IPR042229">
    <property type="entry name" value="Listeria/Bacterioides_rpt_sf"/>
</dbReference>
<keyword evidence="3" id="KW-0812">Transmembrane</keyword>
<evidence type="ECO:0000313" key="7">
    <source>
        <dbReference type="Proteomes" id="UP000306912"/>
    </source>
</evidence>
<feature type="chain" id="PRO_5024459287" evidence="4">
    <location>
        <begin position="30"/>
        <end position="816"/>
    </location>
</feature>
<evidence type="ECO:0000259" key="5">
    <source>
        <dbReference type="Pfam" id="PF13229"/>
    </source>
</evidence>
<dbReference type="EMBL" id="VBWP01000010">
    <property type="protein sequence ID" value="TLG71771.1"/>
    <property type="molecule type" value="Genomic_DNA"/>
</dbReference>
<dbReference type="InterPro" id="IPR039448">
    <property type="entry name" value="Beta_helix"/>
</dbReference>
<keyword evidence="7" id="KW-1185">Reference proteome</keyword>
<dbReference type="RefSeq" id="WP_138192030.1">
    <property type="nucleotide sequence ID" value="NZ_VBWP01000010.1"/>
</dbReference>
<organism evidence="6 7">
    <name type="scientific">Culicoidibacter larvae</name>
    <dbReference type="NCBI Taxonomy" id="2579976"/>
    <lineage>
        <taxon>Bacteria</taxon>
        <taxon>Bacillati</taxon>
        <taxon>Bacillota</taxon>
        <taxon>Culicoidibacteria</taxon>
        <taxon>Culicoidibacterales</taxon>
        <taxon>Culicoidibacteraceae</taxon>
        <taxon>Culicoidibacter</taxon>
    </lineage>
</organism>
<evidence type="ECO:0000256" key="2">
    <source>
        <dbReference type="SAM" id="MobiDB-lite"/>
    </source>
</evidence>
<evidence type="ECO:0000256" key="1">
    <source>
        <dbReference type="ARBA" id="ARBA00004196"/>
    </source>
</evidence>
<dbReference type="Proteomes" id="UP000306912">
    <property type="component" value="Unassembled WGS sequence"/>
</dbReference>
<dbReference type="GO" id="GO:0030313">
    <property type="term" value="C:cell envelope"/>
    <property type="evidence" value="ECO:0007669"/>
    <property type="project" value="UniProtKB-SubCell"/>
</dbReference>
<dbReference type="OrthoDB" id="1655984at2"/>
<dbReference type="InterPro" id="IPR011050">
    <property type="entry name" value="Pectin_lyase_fold/virulence"/>
</dbReference>
<comment type="caution">
    <text evidence="6">The sequence shown here is derived from an EMBL/GenBank/DDBJ whole genome shotgun (WGS) entry which is preliminary data.</text>
</comment>
<dbReference type="InterPro" id="IPR012334">
    <property type="entry name" value="Pectin_lyas_fold"/>
</dbReference>
<evidence type="ECO:0000256" key="3">
    <source>
        <dbReference type="SAM" id="Phobius"/>
    </source>
</evidence>
<feature type="compositionally biased region" description="Low complexity" evidence="2">
    <location>
        <begin position="768"/>
        <end position="784"/>
    </location>
</feature>
<feature type="domain" description="Right handed beta helix" evidence="5">
    <location>
        <begin position="194"/>
        <end position="390"/>
    </location>
</feature>
<dbReference type="InterPro" id="IPR006626">
    <property type="entry name" value="PbH1"/>
</dbReference>
<dbReference type="Gene3D" id="2.160.20.10">
    <property type="entry name" value="Single-stranded right-handed beta-helix, Pectin lyase-like"/>
    <property type="match status" value="1"/>
</dbReference>
<dbReference type="InParanoid" id="A0A5R8Q8E8"/>
<gene>
    <name evidence="6" type="ORF">FEZ08_10205</name>
</gene>
<evidence type="ECO:0000313" key="6">
    <source>
        <dbReference type="EMBL" id="TLG71771.1"/>
    </source>
</evidence>
<reference evidence="6 7" key="1">
    <citation type="submission" date="2019-05" db="EMBL/GenBank/DDBJ databases">
        <title>Culicoidintestinum kansasii gen. nov., sp. nov. from the gastrointestinal tract of the biting midge, Culicoides sonorensis.</title>
        <authorList>
            <person name="Neupane S."/>
            <person name="Ghosh A."/>
            <person name="Gunther S."/>
            <person name="Martin K."/>
            <person name="Zurek L."/>
        </authorList>
    </citation>
    <scope>NUCLEOTIDE SEQUENCE [LARGE SCALE GENOMIC DNA]</scope>
    <source>
        <strain evidence="6 7">CS-1</strain>
    </source>
</reference>
<accession>A0A5R8Q8E8</accession>
<dbReference type="Gene3D" id="2.60.40.4270">
    <property type="entry name" value="Listeria-Bacteroides repeat domain"/>
    <property type="match status" value="1"/>
</dbReference>
<dbReference type="NCBIfam" id="TIGR01167">
    <property type="entry name" value="LPXTG_anchor"/>
    <property type="match status" value="1"/>
</dbReference>
<comment type="subcellular location">
    <subcellularLocation>
        <location evidence="1">Cell envelope</location>
    </subcellularLocation>
</comment>
<dbReference type="Pfam" id="PF09479">
    <property type="entry name" value="Flg_new"/>
    <property type="match status" value="2"/>
</dbReference>
<dbReference type="SUPFAM" id="SSF51126">
    <property type="entry name" value="Pectin lyase-like"/>
    <property type="match status" value="1"/>
</dbReference>
<feature type="transmembrane region" description="Helical" evidence="3">
    <location>
        <begin position="792"/>
        <end position="811"/>
    </location>
</feature>
<dbReference type="AlphaFoldDB" id="A0A5R8Q8E8"/>
<evidence type="ECO:0000256" key="4">
    <source>
        <dbReference type="SAM" id="SignalP"/>
    </source>
</evidence>
<protein>
    <submittedName>
        <fullName evidence="6">LPXTG cell wall anchor domain-containing protein</fullName>
    </submittedName>
</protein>
<dbReference type="Pfam" id="PF13229">
    <property type="entry name" value="Beta_helix"/>
    <property type="match status" value="1"/>
</dbReference>
<dbReference type="InterPro" id="IPR013378">
    <property type="entry name" value="InlB-like_B-rpt"/>
</dbReference>
<sequence>MSKKIIAKIGAASLLAAIVAAQVSPVVSAFSEVESSGNNASEVVTSAENSTVESEANQGIDLQESGANNVASEDNVQLLASRVPLKAVLPGASVTVETVVDLVDTVNNAEMNKTITLGSSFPTALSGVITLNITHNYNITINGNNKVLTPAANQKHFNVTSTGSGTITFDSIQFKGLTSNGADGLPVAANLGGGVMIKNNQGAFVFNKTKFLNINGGGINLKGAGTLTVTNSTFDSNIVTDGGGAIRAEEAPKYLSISNSTFKNNVNNGAGYDGGAIFIKNASGVINIEHSLFLNNINKFNRGGAISINLSTASNINTINDCYFDGNKALSPAANVNADGGAISLYELGVGGKFTLTGSTFTNNVADDDGGALLLQGKENTDIQVINSTFYNNSAYGKGNAADYSGGAIQAYASGSQGSTTIATFIDNTFANNNAYSGFSASQTQRGGAVAGSGSLFRTQKAIFQNNITIGNKVYNNDGTENVNSKYKNVSMTQPTNNGGNIGFDNGADITATFEDVFGVYPVVPILHNSTVMAGDMNDSSYQAIPTMPIIPNDGITGIANGTGTPSIYTFDECAHQRSTTKPDSGAVEIGWIRYEANGGEWTLPQLTGYSGEAYYVGTNPTTYFDVGDYNGTTTIIDDSNLANGSKTFVEWNTKADGTGTTYTVGNADLTSDGLTLYAIWAEPITYTVTYDGNGHTIGSVPVDANSYSIGVTATVLNIIDLARNNHSFVGWNTAANGSGTAYAAGDAITVNGNIVLYAQWLQDETPTDNNSSTNNSSNNNSDSGLPQTGTHLAEVAVIGLVVAGASMLVLRKVKK</sequence>
<proteinExistence type="predicted"/>
<name>A0A5R8Q8E8_9FIRM</name>
<feature type="region of interest" description="Disordered" evidence="2">
    <location>
        <begin position="766"/>
        <end position="787"/>
    </location>
</feature>
<dbReference type="SMART" id="SM00710">
    <property type="entry name" value="PbH1"/>
    <property type="match status" value="7"/>
</dbReference>
<keyword evidence="3" id="KW-1133">Transmembrane helix</keyword>